<feature type="transmembrane region" description="Helical" evidence="1">
    <location>
        <begin position="174"/>
        <end position="194"/>
    </location>
</feature>
<feature type="transmembrane region" description="Helical" evidence="1">
    <location>
        <begin position="114"/>
        <end position="133"/>
    </location>
</feature>
<gene>
    <name evidence="2" type="ORF">BDV27DRAFT_157254</name>
</gene>
<protein>
    <submittedName>
        <fullName evidence="2">Uncharacterized protein</fullName>
    </submittedName>
</protein>
<dbReference type="RefSeq" id="XP_031928138.1">
    <property type="nucleotide sequence ID" value="XM_032072471.1"/>
</dbReference>
<evidence type="ECO:0000313" key="3">
    <source>
        <dbReference type="Proteomes" id="UP000326268"/>
    </source>
</evidence>
<feature type="transmembrane region" description="Helical" evidence="1">
    <location>
        <begin position="34"/>
        <end position="54"/>
    </location>
</feature>
<dbReference type="Proteomes" id="UP000326268">
    <property type="component" value="Unassembled WGS sequence"/>
</dbReference>
<dbReference type="InterPro" id="IPR053018">
    <property type="entry name" value="Elsinochrome_Biosynth-Asso"/>
</dbReference>
<reference evidence="2 3" key="1">
    <citation type="submission" date="2019-04" db="EMBL/GenBank/DDBJ databases">
        <title>Friends and foes A comparative genomics studyof 23 Aspergillus species from section Flavi.</title>
        <authorList>
            <consortium name="DOE Joint Genome Institute"/>
            <person name="Kjaerbolling I."/>
            <person name="Vesth T."/>
            <person name="Frisvad J.C."/>
            <person name="Nybo J.L."/>
            <person name="Theobald S."/>
            <person name="Kildgaard S."/>
            <person name="Isbrandt T."/>
            <person name="Kuo A."/>
            <person name="Sato A."/>
            <person name="Lyhne E.K."/>
            <person name="Kogle M.E."/>
            <person name="Wiebenga A."/>
            <person name="Kun R.S."/>
            <person name="Lubbers R.J."/>
            <person name="Makela M.R."/>
            <person name="Barry K."/>
            <person name="Chovatia M."/>
            <person name="Clum A."/>
            <person name="Daum C."/>
            <person name="Haridas S."/>
            <person name="He G."/>
            <person name="LaButti K."/>
            <person name="Lipzen A."/>
            <person name="Mondo S."/>
            <person name="Riley R."/>
            <person name="Salamov A."/>
            <person name="Simmons B.A."/>
            <person name="Magnuson J.K."/>
            <person name="Henrissat B."/>
            <person name="Mortensen U.H."/>
            <person name="Larsen T.O."/>
            <person name="Devries R.P."/>
            <person name="Grigoriev I.V."/>
            <person name="Machida M."/>
            <person name="Baker S.E."/>
            <person name="Andersen M.R."/>
        </authorList>
    </citation>
    <scope>NUCLEOTIDE SEQUENCE [LARGE SCALE GENOMIC DNA]</scope>
    <source>
        <strain evidence="2 3">CBS 763.97</strain>
    </source>
</reference>
<dbReference type="PANTHER" id="PTHR37577">
    <property type="entry name" value="INTEGRAL MEMBRANE PROTEIN"/>
    <property type="match status" value="1"/>
</dbReference>
<proteinExistence type="predicted"/>
<evidence type="ECO:0000256" key="1">
    <source>
        <dbReference type="SAM" id="Phobius"/>
    </source>
</evidence>
<name>A0A5N7A5C5_9EURO</name>
<dbReference type="AlphaFoldDB" id="A0A5N7A5C5"/>
<organism evidence="2 3">
    <name type="scientific">Aspergillus caelatus</name>
    <dbReference type="NCBI Taxonomy" id="61420"/>
    <lineage>
        <taxon>Eukaryota</taxon>
        <taxon>Fungi</taxon>
        <taxon>Dikarya</taxon>
        <taxon>Ascomycota</taxon>
        <taxon>Pezizomycotina</taxon>
        <taxon>Eurotiomycetes</taxon>
        <taxon>Eurotiomycetidae</taxon>
        <taxon>Eurotiales</taxon>
        <taxon>Aspergillaceae</taxon>
        <taxon>Aspergillus</taxon>
        <taxon>Aspergillus subgen. Circumdati</taxon>
    </lineage>
</organism>
<dbReference type="OrthoDB" id="4495729at2759"/>
<keyword evidence="1" id="KW-0812">Transmembrane</keyword>
<evidence type="ECO:0000313" key="2">
    <source>
        <dbReference type="EMBL" id="KAE8365057.1"/>
    </source>
</evidence>
<feature type="transmembrane region" description="Helical" evidence="1">
    <location>
        <begin position="61"/>
        <end position="82"/>
    </location>
</feature>
<keyword evidence="1" id="KW-1133">Transmembrane helix</keyword>
<sequence length="220" mass="24237">MSDQQLVTGLAIMISGYSQIQDGLSTSHWNIVTSLAWFSSIIHIATLPYLAPYFAKKRWLWYIRVTLMSGLAIMLTISLTAMGKVTGYLKDMAIPIACYFKAGPDALGNNPAQVFIMLVSEILLLGGLVTRFIQMSPTAMDFSRSILKSSGRLWVKSLVWACQRLESSSKFVQAISFPLVVFSLASLCLVRFLLQFLGSAICGVSENAGNGNKWFGFNKV</sequence>
<keyword evidence="1" id="KW-0472">Membrane</keyword>
<accession>A0A5N7A5C5</accession>
<dbReference type="EMBL" id="ML737638">
    <property type="protein sequence ID" value="KAE8365057.1"/>
    <property type="molecule type" value="Genomic_DNA"/>
</dbReference>
<dbReference type="GeneID" id="43656917"/>
<keyword evidence="3" id="KW-1185">Reference proteome</keyword>
<dbReference type="PANTHER" id="PTHR37577:SF1">
    <property type="entry name" value="INTEGRAL MEMBRANE PROTEIN"/>
    <property type="match status" value="1"/>
</dbReference>